<dbReference type="InterPro" id="IPR044822">
    <property type="entry name" value="Myb_DNA-bind_4"/>
</dbReference>
<feature type="region of interest" description="Disordered" evidence="1">
    <location>
        <begin position="143"/>
        <end position="164"/>
    </location>
</feature>
<reference evidence="3" key="1">
    <citation type="journal article" date="2023" name="DNA Res.">
        <title>Chromosome-level genome assembly of Phrynocephalus forsythii using third-generation DNA sequencing and Hi-C analysis.</title>
        <authorList>
            <person name="Qi Y."/>
            <person name="Zhao W."/>
            <person name="Zhao Y."/>
            <person name="Niu C."/>
            <person name="Cao S."/>
            <person name="Zhang Y."/>
        </authorList>
    </citation>
    <scope>NUCLEOTIDE SEQUENCE</scope>
    <source>
        <tissue evidence="3">Muscle</tissue>
    </source>
</reference>
<feature type="domain" description="Myb/SANT-like DNA-binding" evidence="2">
    <location>
        <begin position="7"/>
        <end position="94"/>
    </location>
</feature>
<dbReference type="Proteomes" id="UP001142489">
    <property type="component" value="Unassembled WGS sequence"/>
</dbReference>
<accession>A0A9Q0Y2W3</accession>
<feature type="compositionally biased region" description="Acidic residues" evidence="1">
    <location>
        <begin position="146"/>
        <end position="164"/>
    </location>
</feature>
<keyword evidence="4" id="KW-1185">Reference proteome</keyword>
<organism evidence="3 4">
    <name type="scientific">Phrynocephalus forsythii</name>
    <dbReference type="NCBI Taxonomy" id="171643"/>
    <lineage>
        <taxon>Eukaryota</taxon>
        <taxon>Metazoa</taxon>
        <taxon>Chordata</taxon>
        <taxon>Craniata</taxon>
        <taxon>Vertebrata</taxon>
        <taxon>Euteleostomi</taxon>
        <taxon>Lepidosauria</taxon>
        <taxon>Squamata</taxon>
        <taxon>Bifurcata</taxon>
        <taxon>Unidentata</taxon>
        <taxon>Episquamata</taxon>
        <taxon>Toxicofera</taxon>
        <taxon>Iguania</taxon>
        <taxon>Acrodonta</taxon>
        <taxon>Agamidae</taxon>
        <taxon>Agaminae</taxon>
        <taxon>Phrynocephalus</taxon>
    </lineage>
</organism>
<evidence type="ECO:0000259" key="2">
    <source>
        <dbReference type="Pfam" id="PF13837"/>
    </source>
</evidence>
<evidence type="ECO:0000313" key="3">
    <source>
        <dbReference type="EMBL" id="KAJ7338447.1"/>
    </source>
</evidence>
<sequence length="164" mass="18729">MAQHLGHFWSAHEIRSFLESLIQNNFGPVLFVVSARRNKHAFVRASEDLCLLGYQRSSRQCHSKFKILRQQFNLAILNFREDPPLDHQSPYWCEMRQLWHQPSQPNPVNAFLPGAGPAQDIGLRHLATVRIVLGTHANLIVREQQQEGEGEGEGEQEEEGEQPG</sequence>
<evidence type="ECO:0000313" key="4">
    <source>
        <dbReference type="Proteomes" id="UP001142489"/>
    </source>
</evidence>
<evidence type="ECO:0000256" key="1">
    <source>
        <dbReference type="SAM" id="MobiDB-lite"/>
    </source>
</evidence>
<dbReference type="OrthoDB" id="691673at2759"/>
<protein>
    <recommendedName>
        <fullName evidence="2">Myb/SANT-like DNA-binding domain-containing protein</fullName>
    </recommendedName>
</protein>
<dbReference type="EMBL" id="JAPFRF010000003">
    <property type="protein sequence ID" value="KAJ7338447.1"/>
    <property type="molecule type" value="Genomic_DNA"/>
</dbReference>
<dbReference type="Pfam" id="PF13837">
    <property type="entry name" value="Myb_DNA-bind_4"/>
    <property type="match status" value="1"/>
</dbReference>
<dbReference type="Gene3D" id="1.10.10.60">
    <property type="entry name" value="Homeodomain-like"/>
    <property type="match status" value="1"/>
</dbReference>
<name>A0A9Q0Y2W3_9SAUR</name>
<dbReference type="AlphaFoldDB" id="A0A9Q0Y2W3"/>
<comment type="caution">
    <text evidence="3">The sequence shown here is derived from an EMBL/GenBank/DDBJ whole genome shotgun (WGS) entry which is preliminary data.</text>
</comment>
<gene>
    <name evidence="3" type="ORF">JRQ81_012243</name>
</gene>
<proteinExistence type="predicted"/>